<dbReference type="PROSITE" id="PS50837">
    <property type="entry name" value="NACHT"/>
    <property type="match status" value="1"/>
</dbReference>
<evidence type="ECO:0000313" key="5">
    <source>
        <dbReference type="Proteomes" id="UP001055111"/>
    </source>
</evidence>
<dbReference type="InterPro" id="IPR027417">
    <property type="entry name" value="P-loop_NTPase"/>
</dbReference>
<evidence type="ECO:0000256" key="2">
    <source>
        <dbReference type="ARBA" id="ARBA00022990"/>
    </source>
</evidence>
<dbReference type="Pfam" id="PF13289">
    <property type="entry name" value="SIR2_2"/>
    <property type="match status" value="1"/>
</dbReference>
<dbReference type="InterPro" id="IPR038916">
    <property type="entry name" value="FAM118"/>
</dbReference>
<keyword evidence="1" id="KW-0597">Phosphoprotein</keyword>
<accession>A0AA37II45</accession>
<dbReference type="Gene3D" id="3.40.50.300">
    <property type="entry name" value="P-loop containing nucleotide triphosphate hydrolases"/>
    <property type="match status" value="1"/>
</dbReference>
<comment type="caution">
    <text evidence="4">The sequence shown here is derived from an EMBL/GenBank/DDBJ whole genome shotgun (WGS) entry which is preliminary data.</text>
</comment>
<dbReference type="Proteomes" id="UP001055111">
    <property type="component" value="Unassembled WGS sequence"/>
</dbReference>
<evidence type="ECO:0000259" key="3">
    <source>
        <dbReference type="PROSITE" id="PS50837"/>
    </source>
</evidence>
<organism evidence="4 5">
    <name type="scientific">Caballeronia novacaledonica</name>
    <dbReference type="NCBI Taxonomy" id="1544861"/>
    <lineage>
        <taxon>Bacteria</taxon>
        <taxon>Pseudomonadati</taxon>
        <taxon>Pseudomonadota</taxon>
        <taxon>Betaproteobacteria</taxon>
        <taxon>Burkholderiales</taxon>
        <taxon>Burkholderiaceae</taxon>
        <taxon>Caballeronia</taxon>
    </lineage>
</organism>
<dbReference type="PANTHER" id="PTHR28623">
    <property type="entry name" value="PROTEIN FAM118B"/>
    <property type="match status" value="1"/>
</dbReference>
<dbReference type="EMBL" id="BPUS01000032">
    <property type="protein sequence ID" value="GJH30160.1"/>
    <property type="molecule type" value="Genomic_DNA"/>
</dbReference>
<reference evidence="4" key="1">
    <citation type="submission" date="2022-09" db="EMBL/GenBank/DDBJ databases">
        <title>Isolation and characterization of 3-chlorobenzoate degrading bacteria from soils in Shizuoka.</title>
        <authorList>
            <person name="Ifat A."/>
            <person name="Ogawa N."/>
            <person name="Kimbara K."/>
            <person name="Moriuchi R."/>
            <person name="Dohra H."/>
            <person name="Shintani M."/>
        </authorList>
    </citation>
    <scope>NUCLEOTIDE SEQUENCE</scope>
    <source>
        <strain evidence="4">19CS4-2</strain>
    </source>
</reference>
<dbReference type="PANTHER" id="PTHR28623:SF1">
    <property type="entry name" value="PROTEIN FAM118B"/>
    <property type="match status" value="1"/>
</dbReference>
<keyword evidence="2" id="KW-0007">Acetylation</keyword>
<protein>
    <recommendedName>
        <fullName evidence="3">NACHT domain-containing protein</fullName>
    </recommendedName>
</protein>
<proteinExistence type="predicted"/>
<name>A0AA37II45_9BURK</name>
<dbReference type="AlphaFoldDB" id="A0AA37II45"/>
<dbReference type="RefSeq" id="WP_238217853.1">
    <property type="nucleotide sequence ID" value="NZ_BPUS01000032.1"/>
</dbReference>
<sequence length="1115" mass="125463">MGYVGEPEREEDPDRQRAIRAIRMAAQNGELVIVTGAGLSVGLTRRAPQKALLWKALIQNAIEYCRDHKVAALQEIERLLRNLDAPGAHLEVATTVQGLLKRRDGVLFRAWLRTLFDELTPEDEPLKEAVRTIRDAGIPLCTLNYDNLLEHITGLTSITFSGEPQRSIRDWLRRTGSIQGVLHLHGHYNEANSVVFDITSYTRIESDPFRKDVQKILAFNKLLLFVGTAGTFSDPNFTELIHWSRGLGDAATMHYALVKNSDVDVYRGDEAWHGFVHPVGFGERHDSDELARFLLSLFSDLSLDQASVPIPPPEPPRRAQLQPQDESLLERYRTYVVHQYQTWNFEGFEGQAFARRSRFRSDVKDIYVPPDVVDYPAESDEKNRIAIGLGQALEACQRLILVGLPGSGKSMVLKRLAVDYADPSRQLIVEERTPEEDRIPVLVPLRGLTPSRNGSLVDVLRHFLDNLEARTMRGLFDAISRHFDDGRLLLLFDALDLLNGKEDRQLFAEQLDDFVRDHASVRIVVTTRQAQYDEVALGFRYFKPFQLATLSDEAIGKLCARWRRRQGGTEEEIAQDASQLALTIRENISLRRLAETPLLLTMLLLVWQPDKPDIGSNRVGLYSRAVRVLLEGGAPQRPSLDRKEVMPQLSCLAFDLMKTRRLGGTEAQLVELLDGARVALQQARFPTEPNSTEFIRKIVSCTSLLREQIEYEAGETIEYQFPHETFQSFFAAEAAANRCLSEYAPDADLFTVLAHYLSEDAWRDVIAMAAVLADRKAEPLIGALVSVGQALQRRASRDEDFEGKSAWLASPARMPAPVELLTQCLIDGATALDHTIDAALGLIVFFARGCRSDYDWQALARGDYGERLLDAAWTQYQGSHWKRESLIAHAIDTCMSIAVYRKPMDHWKGEEGAKEIADLLGADQAERSLAIGLLICAGVLSIEWYESDPARKRVFAQSLPLNRIEALLKHESYAVSHAAIWAWGLIQSHDRTIETRAALLNHLKKAALSNIHGNYAQVARWALLQKAAMPRSKWTPKLTKAQQRLVKDMANINTAHQDSAEDRTRVTAALLIAFYAGGIWKDDELATRFAIASEALNFASDWRVLVDQILRQLKP</sequence>
<dbReference type="InterPro" id="IPR007111">
    <property type="entry name" value="NACHT_NTPase"/>
</dbReference>
<gene>
    <name evidence="4" type="ORF">CBA19CS42_36610</name>
</gene>
<dbReference type="Pfam" id="PF05729">
    <property type="entry name" value="NACHT"/>
    <property type="match status" value="1"/>
</dbReference>
<dbReference type="SUPFAM" id="SSF52540">
    <property type="entry name" value="P-loop containing nucleoside triphosphate hydrolases"/>
    <property type="match status" value="1"/>
</dbReference>
<feature type="domain" description="NACHT" evidence="3">
    <location>
        <begin position="397"/>
        <end position="528"/>
    </location>
</feature>
<evidence type="ECO:0000313" key="4">
    <source>
        <dbReference type="EMBL" id="GJH30160.1"/>
    </source>
</evidence>
<evidence type="ECO:0000256" key="1">
    <source>
        <dbReference type="ARBA" id="ARBA00022553"/>
    </source>
</evidence>